<dbReference type="Pfam" id="PF26138">
    <property type="entry name" value="DUF8040"/>
    <property type="match status" value="1"/>
</dbReference>
<feature type="transmembrane region" description="Helical" evidence="9">
    <location>
        <begin position="381"/>
        <end position="402"/>
    </location>
</feature>
<dbReference type="InterPro" id="IPR024752">
    <property type="entry name" value="Myb/SANT-like_dom"/>
</dbReference>
<keyword evidence="6" id="KW-0378">Hydrolase</keyword>
<keyword evidence="9" id="KW-1133">Transmembrane helix</keyword>
<dbReference type="InterPro" id="IPR058353">
    <property type="entry name" value="DUF8040"/>
</dbReference>
<evidence type="ECO:0000256" key="9">
    <source>
        <dbReference type="SAM" id="Phobius"/>
    </source>
</evidence>
<keyword evidence="14" id="KW-1185">Reference proteome</keyword>
<proteinExistence type="inferred from homology"/>
<reference evidence="13 14" key="1">
    <citation type="submission" date="2020-08" db="EMBL/GenBank/DDBJ databases">
        <title>Plant Genome Project.</title>
        <authorList>
            <person name="Zhang R.-G."/>
        </authorList>
    </citation>
    <scope>NUCLEOTIDE SEQUENCE [LARGE SCALE GENOMIC DNA]</scope>
    <source>
        <tissue evidence="13">Rhizome</tissue>
    </source>
</reference>
<feature type="region of interest" description="Disordered" evidence="8">
    <location>
        <begin position="349"/>
        <end position="369"/>
    </location>
</feature>
<evidence type="ECO:0000313" key="14">
    <source>
        <dbReference type="Proteomes" id="UP000734854"/>
    </source>
</evidence>
<dbReference type="AlphaFoldDB" id="A0A8J5G374"/>
<evidence type="ECO:0000313" key="13">
    <source>
        <dbReference type="EMBL" id="KAG6490689.1"/>
    </source>
</evidence>
<evidence type="ECO:0000256" key="8">
    <source>
        <dbReference type="SAM" id="MobiDB-lite"/>
    </source>
</evidence>
<gene>
    <name evidence="13" type="ORF">ZIOFF_051999</name>
</gene>
<evidence type="ECO:0000256" key="6">
    <source>
        <dbReference type="ARBA" id="ARBA00022801"/>
    </source>
</evidence>
<evidence type="ECO:0000256" key="2">
    <source>
        <dbReference type="ARBA" id="ARBA00004123"/>
    </source>
</evidence>
<name>A0A8J5G374_ZINOF</name>
<dbReference type="InterPro" id="IPR045249">
    <property type="entry name" value="HARBI1-like"/>
</dbReference>
<evidence type="ECO:0000256" key="1">
    <source>
        <dbReference type="ARBA" id="ARBA00001968"/>
    </source>
</evidence>
<protein>
    <submittedName>
        <fullName evidence="13">Uncharacterized protein</fullName>
    </submittedName>
</protein>
<comment type="cofactor">
    <cofactor evidence="1">
        <name>a divalent metal cation</name>
        <dbReference type="ChEBI" id="CHEBI:60240"/>
    </cofactor>
</comment>
<evidence type="ECO:0000256" key="5">
    <source>
        <dbReference type="ARBA" id="ARBA00022723"/>
    </source>
</evidence>
<dbReference type="EMBL" id="JACMSC010000014">
    <property type="protein sequence ID" value="KAG6490689.1"/>
    <property type="molecule type" value="Genomic_DNA"/>
</dbReference>
<comment type="similarity">
    <text evidence="3">Belongs to the HARBI1 family.</text>
</comment>
<dbReference type="PANTHER" id="PTHR22930">
    <property type="match status" value="1"/>
</dbReference>
<evidence type="ECO:0000256" key="3">
    <source>
        <dbReference type="ARBA" id="ARBA00006958"/>
    </source>
</evidence>
<sequence length="720" mass="83603">MARPPFNSRSQNLMCTLWVTHIILMVVMVLIFYQHSYRIYRRTKICRIKNKEEKRIKRMQWIFSLTKESDAFCISELRMDRRTFEILCDMVRDIGGLKDTRNASVDEIVAFFIYVLAHHKKNRTISLLFHRSQETVSRHFNLCLHAILKLHHILLQTPEPISENCENDRWKPFKGCLGALDGTFIPVTPPKEEKQRYRTRKGGIATNVLGVCSPNMQFIYVLPGWEGSAHDGRVLRDAISRPTGLKVPQGCYYLVDAGYCNSSGFLAPYRGHRYHLNEFDGHRPETPEEYFNMKHSRARNVIERCFGLLKGRWKILASPSFIPIQTQVRIIISCCLLHNLIRKFMSTDPQESIEDDEESEDEGSDDDDEVEYIRTIAPTDQWNACYIMCIITLLYFWNLYFLNHSMMKSSTVDVHNQETNEVEYGRGKNKRFWTEEESWILIRCLQDMAINPLWKTYGGFKNNYMNEIRRLMVQKLPQLIIEVKHIDSRIKFLKGRYHAINEMCKQSGCSWNDVEKKIACEFTWYTEWIKIHKDAKGLYNVSFPYFTDLDMVYGKDRATGDVAEDPLAAEQNLGNATVTLTVTDESDSNTEIEFLSTMESLPSNSSSSSAAKKKCTHQVHKASKKTKFAPVKNVETEYKEFNDEIRGFMKSLDGHLSTMSTWMQGTTSRMPQVLELLEKHGFSGPDKYKASKVICQDPLNIDLLFSLDSTEVREYVLTLI</sequence>
<feature type="domain" description="DUF8040" evidence="12">
    <location>
        <begin position="57"/>
        <end position="149"/>
    </location>
</feature>
<dbReference type="GO" id="GO:0016787">
    <property type="term" value="F:hydrolase activity"/>
    <property type="evidence" value="ECO:0007669"/>
    <property type="project" value="UniProtKB-KW"/>
</dbReference>
<evidence type="ECO:0000259" key="10">
    <source>
        <dbReference type="Pfam" id="PF12776"/>
    </source>
</evidence>
<comment type="subcellular location">
    <subcellularLocation>
        <location evidence="2">Nucleus</location>
    </subcellularLocation>
</comment>
<evidence type="ECO:0000259" key="12">
    <source>
        <dbReference type="Pfam" id="PF26138"/>
    </source>
</evidence>
<keyword evidence="9" id="KW-0812">Transmembrane</keyword>
<evidence type="ECO:0000256" key="4">
    <source>
        <dbReference type="ARBA" id="ARBA00022722"/>
    </source>
</evidence>
<keyword evidence="5" id="KW-0479">Metal-binding</keyword>
<dbReference type="Proteomes" id="UP000734854">
    <property type="component" value="Unassembled WGS sequence"/>
</dbReference>
<dbReference type="GO" id="GO:0046872">
    <property type="term" value="F:metal ion binding"/>
    <property type="evidence" value="ECO:0007669"/>
    <property type="project" value="UniProtKB-KW"/>
</dbReference>
<keyword evidence="7" id="KW-0539">Nucleus</keyword>
<feature type="transmembrane region" description="Helical" evidence="9">
    <location>
        <begin position="12"/>
        <end position="33"/>
    </location>
</feature>
<dbReference type="InterPro" id="IPR027806">
    <property type="entry name" value="HARBI1_dom"/>
</dbReference>
<dbReference type="GO" id="GO:0005634">
    <property type="term" value="C:nucleus"/>
    <property type="evidence" value="ECO:0007669"/>
    <property type="project" value="UniProtKB-SubCell"/>
</dbReference>
<feature type="compositionally biased region" description="Acidic residues" evidence="8">
    <location>
        <begin position="351"/>
        <end position="369"/>
    </location>
</feature>
<dbReference type="GO" id="GO:0004518">
    <property type="term" value="F:nuclease activity"/>
    <property type="evidence" value="ECO:0007669"/>
    <property type="project" value="UniProtKB-KW"/>
</dbReference>
<feature type="domain" description="Myb/SANT-like" evidence="10">
    <location>
        <begin position="433"/>
        <end position="521"/>
    </location>
</feature>
<dbReference type="Pfam" id="PF13359">
    <property type="entry name" value="DDE_Tnp_4"/>
    <property type="match status" value="1"/>
</dbReference>
<evidence type="ECO:0000259" key="11">
    <source>
        <dbReference type="Pfam" id="PF13359"/>
    </source>
</evidence>
<comment type="caution">
    <text evidence="13">The sequence shown here is derived from an EMBL/GenBank/DDBJ whole genome shotgun (WGS) entry which is preliminary data.</text>
</comment>
<organism evidence="13 14">
    <name type="scientific">Zingiber officinale</name>
    <name type="common">Ginger</name>
    <name type="synonym">Amomum zingiber</name>
    <dbReference type="NCBI Taxonomy" id="94328"/>
    <lineage>
        <taxon>Eukaryota</taxon>
        <taxon>Viridiplantae</taxon>
        <taxon>Streptophyta</taxon>
        <taxon>Embryophyta</taxon>
        <taxon>Tracheophyta</taxon>
        <taxon>Spermatophyta</taxon>
        <taxon>Magnoliopsida</taxon>
        <taxon>Liliopsida</taxon>
        <taxon>Zingiberales</taxon>
        <taxon>Zingiberaceae</taxon>
        <taxon>Zingiber</taxon>
    </lineage>
</organism>
<dbReference type="PANTHER" id="PTHR22930:SF293">
    <property type="entry name" value="PROTEIN ALP1-LIKE"/>
    <property type="match status" value="1"/>
</dbReference>
<evidence type="ECO:0000256" key="7">
    <source>
        <dbReference type="ARBA" id="ARBA00023242"/>
    </source>
</evidence>
<keyword evidence="4" id="KW-0540">Nuclease</keyword>
<accession>A0A8J5G374</accession>
<dbReference type="Pfam" id="PF12776">
    <property type="entry name" value="Myb_DNA-bind_3"/>
    <property type="match status" value="1"/>
</dbReference>
<feature type="domain" description="DDE Tnp4" evidence="11">
    <location>
        <begin position="180"/>
        <end position="339"/>
    </location>
</feature>
<keyword evidence="9" id="KW-0472">Membrane</keyword>